<evidence type="ECO:0000259" key="12">
    <source>
        <dbReference type="PROSITE" id="PS52015"/>
    </source>
</evidence>
<dbReference type="SUPFAM" id="SSF74653">
    <property type="entry name" value="TolA/TonB C-terminal domain"/>
    <property type="match status" value="1"/>
</dbReference>
<comment type="similarity">
    <text evidence="2 10">Belongs to the TonB family.</text>
</comment>
<keyword evidence="5 10" id="KW-0997">Cell inner membrane</keyword>
<dbReference type="Pfam" id="PF03544">
    <property type="entry name" value="TonB_C"/>
    <property type="match status" value="1"/>
</dbReference>
<comment type="function">
    <text evidence="10">Interacts with outer membrane receptor proteins that carry out high-affinity binding and energy dependent uptake into the periplasmic space of specific substrates. It could act to transduce energy from the cytoplasmic membrane to specific energy-requiring processes in the outer membrane, resulting in the release into the periplasm of ligands bound by these outer membrane proteins.</text>
</comment>
<keyword evidence="3 10" id="KW-0813">Transport</keyword>
<dbReference type="GO" id="GO:0015031">
    <property type="term" value="P:protein transport"/>
    <property type="evidence" value="ECO:0007669"/>
    <property type="project" value="UniProtKB-UniRule"/>
</dbReference>
<name>C1D5W6_LARHH</name>
<dbReference type="STRING" id="557598.LHK_01006"/>
<dbReference type="InterPro" id="IPR051045">
    <property type="entry name" value="TonB-dependent_transducer"/>
</dbReference>
<feature type="domain" description="TonB C-terminal" evidence="12">
    <location>
        <begin position="69"/>
        <end position="162"/>
    </location>
</feature>
<evidence type="ECO:0000313" key="14">
    <source>
        <dbReference type="Proteomes" id="UP000002010"/>
    </source>
</evidence>
<keyword evidence="14" id="KW-1185">Reference proteome</keyword>
<keyword evidence="7 10" id="KW-0653">Protein transport</keyword>
<evidence type="ECO:0000256" key="3">
    <source>
        <dbReference type="ARBA" id="ARBA00022448"/>
    </source>
</evidence>
<keyword evidence="10" id="KW-0735">Signal-anchor</keyword>
<dbReference type="GO" id="GO:0055085">
    <property type="term" value="P:transmembrane transport"/>
    <property type="evidence" value="ECO:0007669"/>
    <property type="project" value="InterPro"/>
</dbReference>
<evidence type="ECO:0000256" key="2">
    <source>
        <dbReference type="ARBA" id="ARBA00006555"/>
    </source>
</evidence>
<sequence length="162" mass="16879">MATPRPSSPQPASLALADTGTVTPPSAEPASHAPQATSPRPPAEHPAGTVTDTGTASSGQPVQGGPVSAARYDLASLNNPAPAYPASSRRLGEEGRVLLRVRVNRDGRAENVEIDTSSGFARLDQAAVTAVRQWRFAPARQGDVPVAAWARVPIRFRLDEAG</sequence>
<dbReference type="EMBL" id="CP001154">
    <property type="protein sequence ID" value="ACO73998.1"/>
    <property type="molecule type" value="Genomic_DNA"/>
</dbReference>
<dbReference type="Proteomes" id="UP000002010">
    <property type="component" value="Chromosome"/>
</dbReference>
<keyword evidence="4 10" id="KW-1003">Cell membrane</keyword>
<comment type="subcellular location">
    <subcellularLocation>
        <location evidence="1 10">Cell inner membrane</location>
        <topology evidence="1 10">Single-pass membrane protein</topology>
        <orientation evidence="1 10">Periplasmic side</orientation>
    </subcellularLocation>
</comment>
<dbReference type="PANTHER" id="PTHR33446">
    <property type="entry name" value="PROTEIN TONB-RELATED"/>
    <property type="match status" value="1"/>
</dbReference>
<evidence type="ECO:0000256" key="7">
    <source>
        <dbReference type="ARBA" id="ARBA00022927"/>
    </source>
</evidence>
<keyword evidence="9" id="KW-0472">Membrane</keyword>
<feature type="compositionally biased region" description="Polar residues" evidence="11">
    <location>
        <begin position="50"/>
        <end position="61"/>
    </location>
</feature>
<evidence type="ECO:0000256" key="8">
    <source>
        <dbReference type="ARBA" id="ARBA00022989"/>
    </source>
</evidence>
<feature type="region of interest" description="Disordered" evidence="11">
    <location>
        <begin position="1"/>
        <end position="90"/>
    </location>
</feature>
<evidence type="ECO:0000256" key="6">
    <source>
        <dbReference type="ARBA" id="ARBA00022692"/>
    </source>
</evidence>
<reference evidence="13 14" key="1">
    <citation type="journal article" date="2009" name="PLoS Genet.">
        <title>The complete genome and proteome of Laribacter hongkongensis reveal potential mechanisms for adaptations to different temperatures and habitats.</title>
        <authorList>
            <person name="Woo P.C."/>
            <person name="Lau S.K."/>
            <person name="Tse H."/>
            <person name="Teng J.L."/>
            <person name="Curreem S.O."/>
            <person name="Tsang A.K."/>
            <person name="Fan R.Y."/>
            <person name="Wong G.K."/>
            <person name="Huang Y."/>
            <person name="Loman N.J."/>
            <person name="Snyder L.A."/>
            <person name="Cai J.J."/>
            <person name="Huang J.D."/>
            <person name="Mak W."/>
            <person name="Pallen M.J."/>
            <person name="Lok S."/>
            <person name="Yuen K.Y."/>
        </authorList>
    </citation>
    <scope>NUCLEOTIDE SEQUENCE [LARGE SCALE GENOMIC DNA]</scope>
    <source>
        <strain evidence="13 14">HLHK9</strain>
    </source>
</reference>
<dbReference type="Gene3D" id="3.30.1150.10">
    <property type="match status" value="1"/>
</dbReference>
<dbReference type="InterPro" id="IPR037682">
    <property type="entry name" value="TonB_C"/>
</dbReference>
<dbReference type="AlphaFoldDB" id="C1D5W6"/>
<dbReference type="KEGG" id="lhk:LHK_01006"/>
<dbReference type="HOGENOM" id="CLU_076057_6_0_4"/>
<gene>
    <name evidence="13" type="primary">tonB</name>
    <name evidence="13" type="ordered locus">LHK_01006</name>
</gene>
<accession>C1D5W6</accession>
<dbReference type="GO" id="GO:0015891">
    <property type="term" value="P:siderophore transport"/>
    <property type="evidence" value="ECO:0007669"/>
    <property type="project" value="InterPro"/>
</dbReference>
<keyword evidence="8" id="KW-1133">Transmembrane helix</keyword>
<evidence type="ECO:0000256" key="4">
    <source>
        <dbReference type="ARBA" id="ARBA00022475"/>
    </source>
</evidence>
<dbReference type="PRINTS" id="PR01374">
    <property type="entry name" value="TONBPROTEIN"/>
</dbReference>
<dbReference type="GO" id="GO:0005886">
    <property type="term" value="C:plasma membrane"/>
    <property type="evidence" value="ECO:0007669"/>
    <property type="project" value="UniProtKB-SubCell"/>
</dbReference>
<organism evidence="13 14">
    <name type="scientific">Laribacter hongkongensis (strain HLHK9)</name>
    <dbReference type="NCBI Taxonomy" id="557598"/>
    <lineage>
        <taxon>Bacteria</taxon>
        <taxon>Pseudomonadati</taxon>
        <taxon>Pseudomonadota</taxon>
        <taxon>Betaproteobacteria</taxon>
        <taxon>Neisseriales</taxon>
        <taxon>Aquaspirillaceae</taxon>
        <taxon>Laribacter</taxon>
    </lineage>
</organism>
<evidence type="ECO:0000256" key="1">
    <source>
        <dbReference type="ARBA" id="ARBA00004383"/>
    </source>
</evidence>
<dbReference type="GO" id="GO:0030288">
    <property type="term" value="C:outer membrane-bounded periplasmic space"/>
    <property type="evidence" value="ECO:0007669"/>
    <property type="project" value="InterPro"/>
</dbReference>
<dbReference type="eggNOG" id="COG0810">
    <property type="taxonomic scope" value="Bacteria"/>
</dbReference>
<dbReference type="NCBIfam" id="TIGR01352">
    <property type="entry name" value="tonB_Cterm"/>
    <property type="match status" value="1"/>
</dbReference>
<protein>
    <recommendedName>
        <fullName evidence="10">Protein TonB</fullName>
    </recommendedName>
</protein>
<evidence type="ECO:0000313" key="13">
    <source>
        <dbReference type="EMBL" id="ACO73998.1"/>
    </source>
</evidence>
<evidence type="ECO:0000256" key="5">
    <source>
        <dbReference type="ARBA" id="ARBA00022519"/>
    </source>
</evidence>
<dbReference type="InterPro" id="IPR006260">
    <property type="entry name" value="TonB/TolA_C"/>
</dbReference>
<keyword evidence="6" id="KW-0812">Transmembrane</keyword>
<evidence type="ECO:0000256" key="9">
    <source>
        <dbReference type="ARBA" id="ARBA00023136"/>
    </source>
</evidence>
<evidence type="ECO:0000256" key="11">
    <source>
        <dbReference type="SAM" id="MobiDB-lite"/>
    </source>
</evidence>
<dbReference type="InterPro" id="IPR003538">
    <property type="entry name" value="TonB"/>
</dbReference>
<dbReference type="PROSITE" id="PS52015">
    <property type="entry name" value="TONB_CTD"/>
    <property type="match status" value="1"/>
</dbReference>
<proteinExistence type="inferred from homology"/>
<dbReference type="GO" id="GO:0031992">
    <property type="term" value="F:energy transducer activity"/>
    <property type="evidence" value="ECO:0007669"/>
    <property type="project" value="InterPro"/>
</dbReference>
<evidence type="ECO:0000256" key="10">
    <source>
        <dbReference type="RuleBase" id="RU362123"/>
    </source>
</evidence>